<dbReference type="Proteomes" id="UP000308133">
    <property type="component" value="Unassembled WGS sequence"/>
</dbReference>
<evidence type="ECO:0000313" key="2">
    <source>
        <dbReference type="Proteomes" id="UP000308133"/>
    </source>
</evidence>
<proteinExistence type="predicted"/>
<reference evidence="1 2" key="1">
    <citation type="submission" date="2018-02" db="EMBL/GenBank/DDBJ databases">
        <title>Draft genome sequences of Elsinoe sp., causing black scab on jojoba.</title>
        <authorList>
            <person name="Stodart B."/>
            <person name="Jeffress S."/>
            <person name="Ash G."/>
            <person name="Arun Chinnappa K."/>
        </authorList>
    </citation>
    <scope>NUCLEOTIDE SEQUENCE [LARGE SCALE GENOMIC DNA]</scope>
    <source>
        <strain evidence="1 2">Hillstone_2</strain>
    </source>
</reference>
<sequence length="104" mass="12319">MARMKITRTHFCDPTPWMPRADHVRYILRARRQSFTGMGLMRLRDPLVQAPCLVEVTYTRRSSERLKDVYDVGHIKIKDKPSHYRGTARDSCCQTGFRINHNWL</sequence>
<evidence type="ECO:0000313" key="1">
    <source>
        <dbReference type="EMBL" id="TKX19306.1"/>
    </source>
</evidence>
<gene>
    <name evidence="1" type="ORF">C1H76_8492</name>
</gene>
<accession>A0A4U7AS81</accession>
<protein>
    <submittedName>
        <fullName evidence="1">Uncharacterized protein</fullName>
    </submittedName>
</protein>
<organism evidence="1 2">
    <name type="scientific">Elsinoe australis</name>
    <dbReference type="NCBI Taxonomy" id="40998"/>
    <lineage>
        <taxon>Eukaryota</taxon>
        <taxon>Fungi</taxon>
        <taxon>Dikarya</taxon>
        <taxon>Ascomycota</taxon>
        <taxon>Pezizomycotina</taxon>
        <taxon>Dothideomycetes</taxon>
        <taxon>Dothideomycetidae</taxon>
        <taxon>Myriangiales</taxon>
        <taxon>Elsinoaceae</taxon>
        <taxon>Elsinoe</taxon>
    </lineage>
</organism>
<dbReference type="AlphaFoldDB" id="A0A4U7AS81"/>
<name>A0A4U7AS81_9PEZI</name>
<comment type="caution">
    <text evidence="1">The sequence shown here is derived from an EMBL/GenBank/DDBJ whole genome shotgun (WGS) entry which is preliminary data.</text>
</comment>
<dbReference type="EMBL" id="PTQR01000116">
    <property type="protein sequence ID" value="TKX19306.1"/>
    <property type="molecule type" value="Genomic_DNA"/>
</dbReference>